<feature type="transmembrane region" description="Helical" evidence="2">
    <location>
        <begin position="34"/>
        <end position="56"/>
    </location>
</feature>
<dbReference type="EMBL" id="LGRB01000008">
    <property type="protein sequence ID" value="OCT53519.1"/>
    <property type="molecule type" value="Genomic_DNA"/>
</dbReference>
<feature type="region of interest" description="Disordered" evidence="1">
    <location>
        <begin position="651"/>
        <end position="693"/>
    </location>
</feature>
<evidence type="ECO:0000313" key="4">
    <source>
        <dbReference type="Proteomes" id="UP000094526"/>
    </source>
</evidence>
<dbReference type="OrthoDB" id="3540210at2759"/>
<keyword evidence="2" id="KW-1133">Transmembrane helix</keyword>
<evidence type="ECO:0000256" key="1">
    <source>
        <dbReference type="SAM" id="MobiDB-lite"/>
    </source>
</evidence>
<feature type="transmembrane region" description="Helical" evidence="2">
    <location>
        <begin position="112"/>
        <end position="136"/>
    </location>
</feature>
<dbReference type="eggNOG" id="ENOG502SHTF">
    <property type="taxonomic scope" value="Eukaryota"/>
</dbReference>
<comment type="caution">
    <text evidence="3">The sequence shown here is derived from an EMBL/GenBank/DDBJ whole genome shotgun (WGS) entry which is preliminary data.</text>
</comment>
<dbReference type="Proteomes" id="UP000094526">
    <property type="component" value="Unassembled WGS sequence"/>
</dbReference>
<proteinExistence type="predicted"/>
<evidence type="ECO:0000256" key="2">
    <source>
        <dbReference type="SAM" id="Phobius"/>
    </source>
</evidence>
<accession>A0A1C1CYA8</accession>
<gene>
    <name evidence="3" type="ORF">CLCR_09689</name>
</gene>
<dbReference type="VEuPathDB" id="FungiDB:G647_00485"/>
<dbReference type="AlphaFoldDB" id="A0A1C1CYA8"/>
<organism evidence="3 4">
    <name type="scientific">Cladophialophora carrionii</name>
    <dbReference type="NCBI Taxonomy" id="86049"/>
    <lineage>
        <taxon>Eukaryota</taxon>
        <taxon>Fungi</taxon>
        <taxon>Dikarya</taxon>
        <taxon>Ascomycota</taxon>
        <taxon>Pezizomycotina</taxon>
        <taxon>Eurotiomycetes</taxon>
        <taxon>Chaetothyriomycetidae</taxon>
        <taxon>Chaetothyriales</taxon>
        <taxon>Herpotrichiellaceae</taxon>
        <taxon>Cladophialophora</taxon>
    </lineage>
</organism>
<feature type="transmembrane region" description="Helical" evidence="2">
    <location>
        <begin position="548"/>
        <end position="572"/>
    </location>
</feature>
<name>A0A1C1CYA8_9EURO</name>
<reference evidence="4" key="1">
    <citation type="submission" date="2015-07" db="EMBL/GenBank/DDBJ databases">
        <authorList>
            <person name="Teixeira M.M."/>
            <person name="Souza R.C."/>
            <person name="Almeida L.G."/>
            <person name="Vicente V.A."/>
            <person name="de Hoog S."/>
            <person name="Bocca A.L."/>
            <person name="de Almeida S.R."/>
            <person name="Vasconcelos A.T."/>
            <person name="Felipe M.S."/>
        </authorList>
    </citation>
    <scope>NUCLEOTIDE SEQUENCE [LARGE SCALE GENOMIC DNA]</scope>
    <source>
        <strain evidence="4">KSF</strain>
    </source>
</reference>
<protein>
    <submittedName>
        <fullName evidence="3">Uncharacterized protein</fullName>
    </submittedName>
</protein>
<keyword evidence="2" id="KW-0812">Transmembrane</keyword>
<keyword evidence="4" id="KW-1185">Reference proteome</keyword>
<dbReference type="VEuPathDB" id="FungiDB:CLCR_09689"/>
<sequence>MSTMSEASIYTGPWVDWSRGMIVGSTITLSARSASILTAFLALFVTIVGSCLWRILSFLSHQCSASPDAQDGIYHQHQLVFRNTGSPFEATKSFTEIAWYWRKSGRRPWTRSLPLALFALVFLLAFGAASILTSLVTRAAGAQRLIVSDNCGYWSFDPSATLEQRTLAMQYKDLNDTLVAAEYTRQCYDQNTSLNNRLRCGMYTTQSIPWSSGDTDCPFDASICAVPQAHKMGTGLIDSHYDLGINAPHSGRVGFRKVTTCSPLSVKGDFVSVITSTGDDGLGVEGDRIRKYHYGAYLGAAVDTNTTYLYNQHAFIDGFGYEVNALQVPLDDATFMAIPELNPQDADLTIIFLAANAIKYNHPTSDPFFRANFYVDLGSYNGINLSYFSADEYVSAMACADQYQYCNVEDKTLCTPLTGYQQAWAALDTTKLNLNEVQYTVASRIALSSRSLSTFHSISGRGASALRAQETIYDRVQQVPLPDHQWQIELANWFEISLAKLQHAVVEYAAPSVKTKDMPVGAYLQSPIDIVSKAMCSSQKVAFTGSTVSFSVLGVVVILAVGGAIVLLHLVLEPLVGWMQRRFRWGEFRRARWIMDDKFQVQRMAFEEAQMGGEWTNPDGGIPVTKQGDVLFGGLDGVDLTAPRLEKDWAEKKDVASEGATPPEFEDLSSDRPTVDMVHTAEACPDQSTPRSQYQYQYQAYRKPTYQALPGQESPLTR</sequence>
<keyword evidence="2" id="KW-0472">Membrane</keyword>
<evidence type="ECO:0000313" key="3">
    <source>
        <dbReference type="EMBL" id="OCT53519.1"/>
    </source>
</evidence>